<evidence type="ECO:0000256" key="6">
    <source>
        <dbReference type="PIRSR" id="PIRSR000390-1"/>
    </source>
</evidence>
<dbReference type="SUPFAM" id="SSF53383">
    <property type="entry name" value="PLP-dependent transferases"/>
    <property type="match status" value="1"/>
</dbReference>
<dbReference type="Pfam" id="PF01041">
    <property type="entry name" value="DegT_DnrJ_EryC1"/>
    <property type="match status" value="1"/>
</dbReference>
<name>A0A4P8XUK3_9BACL</name>
<dbReference type="EMBL" id="CP040396">
    <property type="protein sequence ID" value="QCT04499.1"/>
    <property type="molecule type" value="Genomic_DNA"/>
</dbReference>
<dbReference type="PANTHER" id="PTHR30244">
    <property type="entry name" value="TRANSAMINASE"/>
    <property type="match status" value="1"/>
</dbReference>
<evidence type="ECO:0000256" key="1">
    <source>
        <dbReference type="ARBA" id="ARBA00001933"/>
    </source>
</evidence>
<evidence type="ECO:0000256" key="7">
    <source>
        <dbReference type="PIRSR" id="PIRSR000390-2"/>
    </source>
</evidence>
<dbReference type="PANTHER" id="PTHR30244:SF34">
    <property type="entry name" value="DTDP-4-AMINO-4,6-DIDEOXYGALACTOSE TRANSAMINASE"/>
    <property type="match status" value="1"/>
</dbReference>
<comment type="similarity">
    <text evidence="5 8">Belongs to the DegT/DnrJ/EryC1 family.</text>
</comment>
<evidence type="ECO:0000256" key="2">
    <source>
        <dbReference type="ARBA" id="ARBA00022576"/>
    </source>
</evidence>
<gene>
    <name evidence="9" type="ORF">E6C60_3794</name>
</gene>
<dbReference type="InterPro" id="IPR000653">
    <property type="entry name" value="DegT/StrS_aminotransferase"/>
</dbReference>
<keyword evidence="4 7" id="KW-0663">Pyridoxal phosphate</keyword>
<dbReference type="InterPro" id="IPR015421">
    <property type="entry name" value="PyrdxlP-dep_Trfase_major"/>
</dbReference>
<comment type="cofactor">
    <cofactor evidence="1">
        <name>pyridoxal 5'-phosphate</name>
        <dbReference type="ChEBI" id="CHEBI:597326"/>
    </cofactor>
</comment>
<proteinExistence type="inferred from homology"/>
<dbReference type="GO" id="GO:0030170">
    <property type="term" value="F:pyridoxal phosphate binding"/>
    <property type="evidence" value="ECO:0007669"/>
    <property type="project" value="TreeGrafter"/>
</dbReference>
<sequence length="373" mass="42277">MKAVKRIPLAGPVLNGNEREYVIDCIDTGWISANGKYVNEFERQFAEYCGVKHAISCANGTVALHLPLVAYGVQPDDEIIIPTFTYIATANAIKYCGAKPVLVDSEEDTWNIDPHKIEEKITEKTKGIIVVHLYGHPVDMKPVMDIAKKHNLFVIEDAAEAHGAECNGQVVGSIGDVGTFSFFGNKIISTGEGGMITTNDSELAGKMRLLRGQGMDPNRRYWFDVVGYNYRMTNLQAAVGLGQLENIAWHLEQRRRVSDLYIDQLSNYKELFTLQPEMDWARHSYWMVSVLLTDKVKLERDEIMQLLEDDGIETRPLFYPMHQMPPYYEEKTYPVADRVSSRGFNIPTNAMLTNEEINYICNRIVHHCNGYNA</sequence>
<dbReference type="Gene3D" id="3.40.640.10">
    <property type="entry name" value="Type I PLP-dependent aspartate aminotransferase-like (Major domain)"/>
    <property type="match status" value="1"/>
</dbReference>
<dbReference type="RefSeq" id="WP_138227198.1">
    <property type="nucleotide sequence ID" value="NZ_CP040396.1"/>
</dbReference>
<reference evidence="9 10" key="1">
    <citation type="submission" date="2019-05" db="EMBL/GenBank/DDBJ databases">
        <authorList>
            <person name="Chen C."/>
        </authorList>
    </citation>
    <scope>NUCLEOTIDE SEQUENCE [LARGE SCALE GENOMIC DNA]</scope>
    <source>
        <strain evidence="9 10">HB172198</strain>
    </source>
</reference>
<dbReference type="InterPro" id="IPR015424">
    <property type="entry name" value="PyrdxlP-dep_Trfase"/>
</dbReference>
<dbReference type="CDD" id="cd00616">
    <property type="entry name" value="AHBA_syn"/>
    <property type="match status" value="1"/>
</dbReference>
<dbReference type="KEGG" id="palo:E6C60_3794"/>
<evidence type="ECO:0000256" key="5">
    <source>
        <dbReference type="ARBA" id="ARBA00037999"/>
    </source>
</evidence>
<accession>A0A4P8XUK3</accession>
<organism evidence="9 10">
    <name type="scientific">Paenibacillus algicola</name>
    <dbReference type="NCBI Taxonomy" id="2565926"/>
    <lineage>
        <taxon>Bacteria</taxon>
        <taxon>Bacillati</taxon>
        <taxon>Bacillota</taxon>
        <taxon>Bacilli</taxon>
        <taxon>Bacillales</taxon>
        <taxon>Paenibacillaceae</taxon>
        <taxon>Paenibacillus</taxon>
    </lineage>
</organism>
<evidence type="ECO:0000313" key="9">
    <source>
        <dbReference type="EMBL" id="QCT04499.1"/>
    </source>
</evidence>
<keyword evidence="3 9" id="KW-0808">Transferase</keyword>
<dbReference type="FunFam" id="3.40.640.10:FF:000090">
    <property type="entry name" value="Pyridoxal phosphate-dependent aminotransferase"/>
    <property type="match status" value="1"/>
</dbReference>
<dbReference type="AlphaFoldDB" id="A0A4P8XUK3"/>
<keyword evidence="10" id="KW-1185">Reference proteome</keyword>
<dbReference type="GO" id="GO:0008483">
    <property type="term" value="F:transaminase activity"/>
    <property type="evidence" value="ECO:0007669"/>
    <property type="project" value="UniProtKB-KW"/>
</dbReference>
<protein>
    <submittedName>
        <fullName evidence="9">DegT/DnrJ/EryC1/StrS aminotransferase</fullName>
    </submittedName>
</protein>
<feature type="active site" description="Proton acceptor" evidence="6">
    <location>
        <position position="186"/>
    </location>
</feature>
<dbReference type="PIRSF" id="PIRSF000390">
    <property type="entry name" value="PLP_StrS"/>
    <property type="match status" value="1"/>
</dbReference>
<dbReference type="OrthoDB" id="9810913at2"/>
<dbReference type="Proteomes" id="UP000300879">
    <property type="component" value="Chromosome"/>
</dbReference>
<evidence type="ECO:0000256" key="8">
    <source>
        <dbReference type="RuleBase" id="RU004508"/>
    </source>
</evidence>
<dbReference type="GO" id="GO:0000271">
    <property type="term" value="P:polysaccharide biosynthetic process"/>
    <property type="evidence" value="ECO:0007669"/>
    <property type="project" value="TreeGrafter"/>
</dbReference>
<evidence type="ECO:0000313" key="10">
    <source>
        <dbReference type="Proteomes" id="UP000300879"/>
    </source>
</evidence>
<evidence type="ECO:0000256" key="3">
    <source>
        <dbReference type="ARBA" id="ARBA00022679"/>
    </source>
</evidence>
<feature type="modified residue" description="N6-(pyridoxal phosphate)lysine" evidence="7">
    <location>
        <position position="186"/>
    </location>
</feature>
<dbReference type="InterPro" id="IPR015422">
    <property type="entry name" value="PyrdxlP-dep_Trfase_small"/>
</dbReference>
<dbReference type="Gene3D" id="3.90.1150.10">
    <property type="entry name" value="Aspartate Aminotransferase, domain 1"/>
    <property type="match status" value="1"/>
</dbReference>
<evidence type="ECO:0000256" key="4">
    <source>
        <dbReference type="ARBA" id="ARBA00022898"/>
    </source>
</evidence>
<keyword evidence="2 9" id="KW-0032">Aminotransferase</keyword>